<dbReference type="PROSITE" id="PS50110">
    <property type="entry name" value="RESPONSE_REGULATORY"/>
    <property type="match status" value="1"/>
</dbReference>
<evidence type="ECO:0000313" key="4">
    <source>
        <dbReference type="Proteomes" id="UP000236753"/>
    </source>
</evidence>
<evidence type="ECO:0000313" key="3">
    <source>
        <dbReference type="EMBL" id="SEF90806.1"/>
    </source>
</evidence>
<gene>
    <name evidence="3" type="ORF">SAMN05216334_11461</name>
</gene>
<dbReference type="EMBL" id="FNUX01000014">
    <property type="protein sequence ID" value="SEF90806.1"/>
    <property type="molecule type" value="Genomic_DNA"/>
</dbReference>
<proteinExistence type="predicted"/>
<dbReference type="Gene3D" id="3.40.50.2300">
    <property type="match status" value="1"/>
</dbReference>
<dbReference type="RefSeq" id="WP_258039374.1">
    <property type="nucleotide sequence ID" value="NZ_FNUX01000014.1"/>
</dbReference>
<organism evidence="3 4">
    <name type="scientific">Nitrosomonas ureae</name>
    <dbReference type="NCBI Taxonomy" id="44577"/>
    <lineage>
        <taxon>Bacteria</taxon>
        <taxon>Pseudomonadati</taxon>
        <taxon>Pseudomonadota</taxon>
        <taxon>Betaproteobacteria</taxon>
        <taxon>Nitrosomonadales</taxon>
        <taxon>Nitrosomonadaceae</taxon>
        <taxon>Nitrosomonas</taxon>
    </lineage>
</organism>
<dbReference type="AlphaFoldDB" id="A0A1H5VUX9"/>
<protein>
    <submittedName>
        <fullName evidence="3">Response regulator receiver domain-containing protein</fullName>
    </submittedName>
</protein>
<evidence type="ECO:0000259" key="2">
    <source>
        <dbReference type="PROSITE" id="PS50110"/>
    </source>
</evidence>
<dbReference type="InterPro" id="IPR011006">
    <property type="entry name" value="CheY-like_superfamily"/>
</dbReference>
<name>A0A1H5VUX9_9PROT</name>
<dbReference type="InterPro" id="IPR001789">
    <property type="entry name" value="Sig_transdc_resp-reg_receiver"/>
</dbReference>
<sequence>MVKVLIADDHALFRDGLKRIFSEADDIEVVAEAINGKDTIKKAKE</sequence>
<feature type="domain" description="Response regulatory" evidence="2">
    <location>
        <begin position="3"/>
        <end position="45"/>
    </location>
</feature>
<reference evidence="3 4" key="1">
    <citation type="submission" date="2016-10" db="EMBL/GenBank/DDBJ databases">
        <authorList>
            <person name="de Groot N.N."/>
        </authorList>
    </citation>
    <scope>NUCLEOTIDE SEQUENCE [LARGE SCALE GENOMIC DNA]</scope>
    <source>
        <strain evidence="3 4">Nm13</strain>
    </source>
</reference>
<evidence type="ECO:0000256" key="1">
    <source>
        <dbReference type="PROSITE-ProRule" id="PRU00169"/>
    </source>
</evidence>
<dbReference type="GO" id="GO:0000160">
    <property type="term" value="P:phosphorelay signal transduction system"/>
    <property type="evidence" value="ECO:0007669"/>
    <property type="project" value="InterPro"/>
</dbReference>
<accession>A0A1H5VUX9</accession>
<comment type="caution">
    <text evidence="1">Lacks conserved residue(s) required for the propagation of feature annotation.</text>
</comment>
<dbReference type="Proteomes" id="UP000236753">
    <property type="component" value="Unassembled WGS sequence"/>
</dbReference>
<dbReference type="SUPFAM" id="SSF52172">
    <property type="entry name" value="CheY-like"/>
    <property type="match status" value="1"/>
</dbReference>